<feature type="transmembrane region" description="Helical" evidence="1">
    <location>
        <begin position="34"/>
        <end position="60"/>
    </location>
</feature>
<keyword evidence="1" id="KW-0472">Membrane</keyword>
<name>A0A9D9N489_9BACT</name>
<feature type="transmembrane region" description="Helical" evidence="1">
    <location>
        <begin position="121"/>
        <end position="151"/>
    </location>
</feature>
<protein>
    <submittedName>
        <fullName evidence="2">Uncharacterized protein</fullName>
    </submittedName>
</protein>
<evidence type="ECO:0000313" key="2">
    <source>
        <dbReference type="EMBL" id="MBO8459605.1"/>
    </source>
</evidence>
<reference evidence="2" key="1">
    <citation type="submission" date="2020-10" db="EMBL/GenBank/DDBJ databases">
        <authorList>
            <person name="Gilroy R."/>
        </authorList>
    </citation>
    <scope>NUCLEOTIDE SEQUENCE</scope>
    <source>
        <strain evidence="2">G3-3990</strain>
    </source>
</reference>
<organism evidence="2 3">
    <name type="scientific">Candidatus Gallipaludibacter merdavium</name>
    <dbReference type="NCBI Taxonomy" id="2840839"/>
    <lineage>
        <taxon>Bacteria</taxon>
        <taxon>Pseudomonadati</taxon>
        <taxon>Bacteroidota</taxon>
        <taxon>Bacteroidia</taxon>
        <taxon>Bacteroidales</taxon>
        <taxon>Candidatus Gallipaludibacter</taxon>
    </lineage>
</organism>
<keyword evidence="1" id="KW-0812">Transmembrane</keyword>
<evidence type="ECO:0000313" key="3">
    <source>
        <dbReference type="Proteomes" id="UP000823641"/>
    </source>
</evidence>
<keyword evidence="1" id="KW-1133">Transmembrane helix</keyword>
<evidence type="ECO:0000256" key="1">
    <source>
        <dbReference type="SAM" id="Phobius"/>
    </source>
</evidence>
<reference evidence="2" key="2">
    <citation type="journal article" date="2021" name="PeerJ">
        <title>Extensive microbial diversity within the chicken gut microbiome revealed by metagenomics and culture.</title>
        <authorList>
            <person name="Gilroy R."/>
            <person name="Ravi A."/>
            <person name="Getino M."/>
            <person name="Pursley I."/>
            <person name="Horton D.L."/>
            <person name="Alikhan N.F."/>
            <person name="Baker D."/>
            <person name="Gharbi K."/>
            <person name="Hall N."/>
            <person name="Watson M."/>
            <person name="Adriaenssens E.M."/>
            <person name="Foster-Nyarko E."/>
            <person name="Jarju S."/>
            <person name="Secka A."/>
            <person name="Antonio M."/>
            <person name="Oren A."/>
            <person name="Chaudhuri R.R."/>
            <person name="La Ragione R."/>
            <person name="Hildebrand F."/>
            <person name="Pallen M.J."/>
        </authorList>
    </citation>
    <scope>NUCLEOTIDE SEQUENCE</scope>
    <source>
        <strain evidence="2">G3-3990</strain>
    </source>
</reference>
<accession>A0A9D9N489</accession>
<dbReference type="InterPro" id="IPR035287">
    <property type="entry name" value="DUF5362"/>
</dbReference>
<comment type="caution">
    <text evidence="2">The sequence shown here is derived from an EMBL/GenBank/DDBJ whole genome shotgun (WGS) entry which is preliminary data.</text>
</comment>
<dbReference type="Proteomes" id="UP000823641">
    <property type="component" value="Unassembled WGS sequence"/>
</dbReference>
<dbReference type="EMBL" id="JADIMG010000047">
    <property type="protein sequence ID" value="MBO8459605.1"/>
    <property type="molecule type" value="Genomic_DNA"/>
</dbReference>
<gene>
    <name evidence="2" type="ORF">IAA73_04635</name>
</gene>
<feature type="transmembrane region" description="Helical" evidence="1">
    <location>
        <begin position="72"/>
        <end position="93"/>
    </location>
</feature>
<dbReference type="AlphaFoldDB" id="A0A9D9N489"/>
<dbReference type="Pfam" id="PF17319">
    <property type="entry name" value="DUF5362"/>
    <property type="match status" value="1"/>
</dbReference>
<proteinExistence type="predicted"/>
<sequence length="152" mass="16909">MNETTYEPTVTQTSLRLNEQSETMLVTIAKWSRFLGILTFVVVGFMFLLGLIMLFAGSALTVVADLEGFSMWVYGIMYFVGAVLYLFPGLYLYRYSVKMKQALDARDEMALVEAFHQEKNLFVYMGVISVVGIVIVILALLAILVAALVVAA</sequence>